<protein>
    <submittedName>
        <fullName evidence="2">Uncharacterized protein</fullName>
    </submittedName>
</protein>
<dbReference type="Proteomes" id="UP000054166">
    <property type="component" value="Unassembled WGS sequence"/>
</dbReference>
<dbReference type="AlphaFoldDB" id="A0A0C3EJ83"/>
<evidence type="ECO:0000313" key="2">
    <source>
        <dbReference type="EMBL" id="KIM72665.1"/>
    </source>
</evidence>
<feature type="region of interest" description="Disordered" evidence="1">
    <location>
        <begin position="1"/>
        <end position="64"/>
    </location>
</feature>
<dbReference type="HOGENOM" id="CLU_1714005_0_0_1"/>
<proteinExistence type="predicted"/>
<feature type="compositionally biased region" description="Low complexity" evidence="1">
    <location>
        <begin position="11"/>
        <end position="21"/>
    </location>
</feature>
<dbReference type="OrthoDB" id="3064693at2759"/>
<name>A0A0C3EJ83_PILCF</name>
<organism evidence="2 3">
    <name type="scientific">Piloderma croceum (strain F 1598)</name>
    <dbReference type="NCBI Taxonomy" id="765440"/>
    <lineage>
        <taxon>Eukaryota</taxon>
        <taxon>Fungi</taxon>
        <taxon>Dikarya</taxon>
        <taxon>Basidiomycota</taxon>
        <taxon>Agaricomycotina</taxon>
        <taxon>Agaricomycetes</taxon>
        <taxon>Agaricomycetidae</taxon>
        <taxon>Atheliales</taxon>
        <taxon>Atheliaceae</taxon>
        <taxon>Piloderma</taxon>
    </lineage>
</organism>
<dbReference type="EMBL" id="KN833114">
    <property type="protein sequence ID" value="KIM72665.1"/>
    <property type="molecule type" value="Genomic_DNA"/>
</dbReference>
<evidence type="ECO:0000256" key="1">
    <source>
        <dbReference type="SAM" id="MobiDB-lite"/>
    </source>
</evidence>
<feature type="compositionally biased region" description="Polar residues" evidence="1">
    <location>
        <begin position="22"/>
        <end position="44"/>
    </location>
</feature>
<reference evidence="3" key="2">
    <citation type="submission" date="2015-01" db="EMBL/GenBank/DDBJ databases">
        <title>Evolutionary Origins and Diversification of the Mycorrhizal Mutualists.</title>
        <authorList>
            <consortium name="DOE Joint Genome Institute"/>
            <consortium name="Mycorrhizal Genomics Consortium"/>
            <person name="Kohler A."/>
            <person name="Kuo A."/>
            <person name="Nagy L.G."/>
            <person name="Floudas D."/>
            <person name="Copeland A."/>
            <person name="Barry K.W."/>
            <person name="Cichocki N."/>
            <person name="Veneault-Fourrey C."/>
            <person name="LaButti K."/>
            <person name="Lindquist E.A."/>
            <person name="Lipzen A."/>
            <person name="Lundell T."/>
            <person name="Morin E."/>
            <person name="Murat C."/>
            <person name="Riley R."/>
            <person name="Ohm R."/>
            <person name="Sun H."/>
            <person name="Tunlid A."/>
            <person name="Henrissat B."/>
            <person name="Grigoriev I.V."/>
            <person name="Hibbett D.S."/>
            <person name="Martin F."/>
        </authorList>
    </citation>
    <scope>NUCLEOTIDE SEQUENCE [LARGE SCALE GENOMIC DNA]</scope>
    <source>
        <strain evidence="3">F 1598</strain>
    </source>
</reference>
<feature type="compositionally biased region" description="Basic and acidic residues" evidence="1">
    <location>
        <begin position="45"/>
        <end position="56"/>
    </location>
</feature>
<evidence type="ECO:0000313" key="3">
    <source>
        <dbReference type="Proteomes" id="UP000054166"/>
    </source>
</evidence>
<keyword evidence="3" id="KW-1185">Reference proteome</keyword>
<accession>A0A0C3EJ83</accession>
<reference evidence="2 3" key="1">
    <citation type="submission" date="2014-04" db="EMBL/GenBank/DDBJ databases">
        <authorList>
            <consortium name="DOE Joint Genome Institute"/>
            <person name="Kuo A."/>
            <person name="Tarkka M."/>
            <person name="Buscot F."/>
            <person name="Kohler A."/>
            <person name="Nagy L.G."/>
            <person name="Floudas D."/>
            <person name="Copeland A."/>
            <person name="Barry K.W."/>
            <person name="Cichocki N."/>
            <person name="Veneault-Fourrey C."/>
            <person name="LaButti K."/>
            <person name="Lindquist E.A."/>
            <person name="Lipzen A."/>
            <person name="Lundell T."/>
            <person name="Morin E."/>
            <person name="Murat C."/>
            <person name="Sun H."/>
            <person name="Tunlid A."/>
            <person name="Henrissat B."/>
            <person name="Grigoriev I.V."/>
            <person name="Hibbett D.S."/>
            <person name="Martin F."/>
            <person name="Nordberg H.P."/>
            <person name="Cantor M.N."/>
            <person name="Hua S.X."/>
        </authorList>
    </citation>
    <scope>NUCLEOTIDE SEQUENCE [LARGE SCALE GENOMIC DNA]</scope>
    <source>
        <strain evidence="2 3">F 1598</strain>
    </source>
</reference>
<sequence>MPNSRKQGRRASSAASAASSSPDITATGSTASSPPPNTSLTGTEPTDKKSRFEQRFKTATTSNEDVLQKQLKSWTSAIYRHFQPPSITQEDGEVTYMFVCKNLRLSKLPEFAMMTARAILFVMSRVAMAVSLQDLVQSRNSPKAQHTHRINSG</sequence>
<dbReference type="InParanoid" id="A0A0C3EJ83"/>
<gene>
    <name evidence="2" type="ORF">PILCRDRAFT_15923</name>
</gene>